<reference evidence="5 6" key="1">
    <citation type="submission" date="2020-03" db="EMBL/GenBank/DDBJ databases">
        <title>Sequencing the genomes of 1000 actinobacteria strains.</title>
        <authorList>
            <person name="Klenk H.-P."/>
        </authorList>
    </citation>
    <scope>NUCLEOTIDE SEQUENCE [LARGE SCALE GENOMIC DNA]</scope>
    <source>
        <strain evidence="5 6">DSM 16403</strain>
    </source>
</reference>
<protein>
    <submittedName>
        <fullName evidence="5">AraC-like DNA-binding protein</fullName>
    </submittedName>
</protein>
<dbReference type="PROSITE" id="PS01124">
    <property type="entry name" value="HTH_ARAC_FAMILY_2"/>
    <property type="match status" value="1"/>
</dbReference>
<dbReference type="Gene3D" id="1.10.10.60">
    <property type="entry name" value="Homeodomain-like"/>
    <property type="match status" value="1"/>
</dbReference>
<dbReference type="SMART" id="SM00342">
    <property type="entry name" value="HTH_ARAC"/>
    <property type="match status" value="1"/>
</dbReference>
<feature type="domain" description="HTH araC/xylS-type" evidence="4">
    <location>
        <begin position="169"/>
        <end position="270"/>
    </location>
</feature>
<dbReference type="Pfam" id="PF20240">
    <property type="entry name" value="DUF6597"/>
    <property type="match status" value="1"/>
</dbReference>
<dbReference type="InterPro" id="IPR009057">
    <property type="entry name" value="Homeodomain-like_sf"/>
</dbReference>
<dbReference type="PRINTS" id="PR00032">
    <property type="entry name" value="HTHARAC"/>
</dbReference>
<dbReference type="AlphaFoldDB" id="A0A846RNC0"/>
<dbReference type="Pfam" id="PF12833">
    <property type="entry name" value="HTH_18"/>
    <property type="match status" value="1"/>
</dbReference>
<proteinExistence type="predicted"/>
<dbReference type="Proteomes" id="UP000547458">
    <property type="component" value="Unassembled WGS sequence"/>
</dbReference>
<dbReference type="EMBL" id="JAATJL010000001">
    <property type="protein sequence ID" value="NJC23100.1"/>
    <property type="molecule type" value="Genomic_DNA"/>
</dbReference>
<dbReference type="InterPro" id="IPR046532">
    <property type="entry name" value="DUF6597"/>
</dbReference>
<organism evidence="5 6">
    <name type="scientific">Arthrobacter pigmenti</name>
    <dbReference type="NCBI Taxonomy" id="271432"/>
    <lineage>
        <taxon>Bacteria</taxon>
        <taxon>Bacillati</taxon>
        <taxon>Actinomycetota</taxon>
        <taxon>Actinomycetes</taxon>
        <taxon>Micrococcales</taxon>
        <taxon>Micrococcaceae</taxon>
        <taxon>Arthrobacter</taxon>
    </lineage>
</organism>
<keyword evidence="1" id="KW-0805">Transcription regulation</keyword>
<evidence type="ECO:0000256" key="2">
    <source>
        <dbReference type="ARBA" id="ARBA00023125"/>
    </source>
</evidence>
<evidence type="ECO:0000256" key="1">
    <source>
        <dbReference type="ARBA" id="ARBA00023015"/>
    </source>
</evidence>
<dbReference type="GO" id="GO:0043565">
    <property type="term" value="F:sequence-specific DNA binding"/>
    <property type="evidence" value="ECO:0007669"/>
    <property type="project" value="InterPro"/>
</dbReference>
<dbReference type="SUPFAM" id="SSF46689">
    <property type="entry name" value="Homeodomain-like"/>
    <property type="match status" value="1"/>
</dbReference>
<keyword evidence="6" id="KW-1185">Reference proteome</keyword>
<keyword evidence="2 5" id="KW-0238">DNA-binding</keyword>
<dbReference type="RefSeq" id="WP_167994077.1">
    <property type="nucleotide sequence ID" value="NZ_JAATJL010000001.1"/>
</dbReference>
<dbReference type="InterPro" id="IPR020449">
    <property type="entry name" value="Tscrpt_reg_AraC-type_HTH"/>
</dbReference>
<sequence>MAAQTDPISRGQLQDPSLPAPQLFRYAPDAEYAHIIRHFWIPVWDFPNGVTSHQKVLQYPSTLLVIAPDYAIAKGPELALSHKVLSGTSWAFGVLFQAAAGYRLHGARLAELVNGEIPLTEVAPGMTGLIRRVRAEMAAAPSSSAVHARCMALAVETLGPMCGPLDPEESLINAITDHVETTPSLTRVDKLAVHAGLDERALQRLTRKRLGLSPKWLIQRRRLQEAGVRLAAGGCTVSQVAANLGYADQAHFTRDFAQVIGMTPGEYLRMNNP</sequence>
<accession>A0A846RNC0</accession>
<evidence type="ECO:0000256" key="3">
    <source>
        <dbReference type="ARBA" id="ARBA00023163"/>
    </source>
</evidence>
<comment type="caution">
    <text evidence="5">The sequence shown here is derived from an EMBL/GenBank/DDBJ whole genome shotgun (WGS) entry which is preliminary data.</text>
</comment>
<evidence type="ECO:0000313" key="5">
    <source>
        <dbReference type="EMBL" id="NJC23100.1"/>
    </source>
</evidence>
<evidence type="ECO:0000313" key="6">
    <source>
        <dbReference type="Proteomes" id="UP000547458"/>
    </source>
</evidence>
<gene>
    <name evidence="5" type="ORF">BJ994_002176</name>
</gene>
<name>A0A846RNC0_9MICC</name>
<dbReference type="GO" id="GO:0003700">
    <property type="term" value="F:DNA-binding transcription factor activity"/>
    <property type="evidence" value="ECO:0007669"/>
    <property type="project" value="InterPro"/>
</dbReference>
<dbReference type="InterPro" id="IPR050204">
    <property type="entry name" value="AraC_XylS_family_regulators"/>
</dbReference>
<keyword evidence="3" id="KW-0804">Transcription</keyword>
<dbReference type="InterPro" id="IPR018060">
    <property type="entry name" value="HTH_AraC"/>
</dbReference>
<dbReference type="PANTHER" id="PTHR46796">
    <property type="entry name" value="HTH-TYPE TRANSCRIPTIONAL ACTIVATOR RHAS-RELATED"/>
    <property type="match status" value="1"/>
</dbReference>
<evidence type="ECO:0000259" key="4">
    <source>
        <dbReference type="PROSITE" id="PS01124"/>
    </source>
</evidence>